<dbReference type="InterPro" id="IPR051044">
    <property type="entry name" value="MAG_DAG_Lipase"/>
</dbReference>
<dbReference type="STRING" id="1666911.HLUCCA11_02975"/>
<dbReference type="SUPFAM" id="SSF53474">
    <property type="entry name" value="alpha/beta-Hydrolases"/>
    <property type="match status" value="1"/>
</dbReference>
<gene>
    <name evidence="2" type="ORF">HLUCCA11_02975</name>
</gene>
<dbReference type="InterPro" id="IPR029058">
    <property type="entry name" value="AB_hydrolase_fold"/>
</dbReference>
<dbReference type="Pfam" id="PF12146">
    <property type="entry name" value="Hydrolase_4"/>
    <property type="match status" value="2"/>
</dbReference>
<dbReference type="AlphaFoldDB" id="A0A0P7Z3A5"/>
<accession>A0A0P7Z3A5</accession>
<proteinExistence type="predicted"/>
<feature type="domain" description="Serine aminopeptidase S33" evidence="1">
    <location>
        <begin position="170"/>
        <end position="307"/>
    </location>
</feature>
<comment type="caution">
    <text evidence="2">The sequence shown here is derived from an EMBL/GenBank/DDBJ whole genome shotgun (WGS) entry which is preliminary data.</text>
</comment>
<protein>
    <submittedName>
        <fullName evidence="2">Lysophospholipase</fullName>
    </submittedName>
</protein>
<organism evidence="2 3">
    <name type="scientific">Phormidesmis priestleyi Ana</name>
    <dbReference type="NCBI Taxonomy" id="1666911"/>
    <lineage>
        <taxon>Bacteria</taxon>
        <taxon>Bacillati</taxon>
        <taxon>Cyanobacteriota</taxon>
        <taxon>Cyanophyceae</taxon>
        <taxon>Leptolyngbyales</taxon>
        <taxon>Leptolyngbyaceae</taxon>
        <taxon>Phormidesmis</taxon>
    </lineage>
</organism>
<reference evidence="2 3" key="1">
    <citation type="submission" date="2015-09" db="EMBL/GenBank/DDBJ databases">
        <title>Identification and resolution of microdiversity through metagenomic sequencing of parallel consortia.</title>
        <authorList>
            <person name="Nelson W.C."/>
            <person name="Romine M.F."/>
            <person name="Lindemann S.R."/>
        </authorList>
    </citation>
    <scope>NUCLEOTIDE SEQUENCE [LARGE SCALE GENOMIC DNA]</scope>
    <source>
        <strain evidence="2">Ana</strain>
    </source>
</reference>
<evidence type="ECO:0000259" key="1">
    <source>
        <dbReference type="Pfam" id="PF12146"/>
    </source>
</evidence>
<evidence type="ECO:0000313" key="3">
    <source>
        <dbReference type="Proteomes" id="UP000050465"/>
    </source>
</evidence>
<dbReference type="PANTHER" id="PTHR11614">
    <property type="entry name" value="PHOSPHOLIPASE-RELATED"/>
    <property type="match status" value="1"/>
</dbReference>
<dbReference type="Gene3D" id="3.40.50.1820">
    <property type="entry name" value="alpha/beta hydrolase"/>
    <property type="match status" value="1"/>
</dbReference>
<evidence type="ECO:0000313" key="2">
    <source>
        <dbReference type="EMBL" id="KPQ37419.1"/>
    </source>
</evidence>
<dbReference type="Proteomes" id="UP000050465">
    <property type="component" value="Unassembled WGS sequence"/>
</dbReference>
<name>A0A0P7Z3A5_9CYAN</name>
<sequence length="326" mass="35469">MNSAQTHSPVAHQGIFTGSNALQLFYQSWYPNLATALPSNAVAVKGVLVLVHGLGEHSGRYCNVVKALTAAGYAVYAFDNQGHGRSEGQRGHINRWQDYRNNIRYFLQLVRQQEPTAPLFLMGHSLGGLIVLDYVLRSSALRSDGTALSNQDHPQEHSEASGSEFAALNLVGIVVSAPPIQPAKGTASSVRIMIARLLSGLLPRLPLKMGLDKKGLSRSSEAIEDLVDDPLIHPYVTLRWGSETLKTIAWVKANIDRLCLPILLTHGDADPIIAPAGSYEIFQQIPTPNKTLTLYPGSYHEPHNDLDADVVTTDLVNWLNKCVAAA</sequence>
<dbReference type="EMBL" id="LJZR01000002">
    <property type="protein sequence ID" value="KPQ37419.1"/>
    <property type="molecule type" value="Genomic_DNA"/>
</dbReference>
<dbReference type="PATRIC" id="fig|1666911.3.peg.1838"/>
<dbReference type="InterPro" id="IPR022742">
    <property type="entry name" value="Hydrolase_4"/>
</dbReference>
<feature type="domain" description="Serine aminopeptidase S33" evidence="1">
    <location>
        <begin position="44"/>
        <end position="149"/>
    </location>
</feature>